<sequence length="1025" mass="113035">MDSIEREVTNYMVSTGDTSTEASQASGNIVKAVNTASVQANLLQLIQSMEEYLTSDDDHIRAKATGLLSHTLHKCDQQSINEAAVSVLVDFYCDRLTDRTCVPNLLEGLVALTSSDNFTGPNAVTTATRIFERVEIQRFPQATRNTAFHIFENLMDKHLSALKAINNEFVYGFTQAMDGEKDPRNLMAAFKLVKSIVQHFDIGAHVEDIFEVTFCYFPITFKPPPDDPYGITADDLKQSLRQCISSTGLFAKLAVPLILEKLSSTSGSAKKDSMETLAACAPVYGANILLPVIDEIFDALKVEVFHSTDQALEDAALAGIESVVATLSAGLASNSGETIEKILKPLVVECIANLKEPELKNAKPAGRILRAASSASYAACASIVNAVAPLLLRQYRETEIATRRKAIMDVILEFLEASKSLYGTADGDIDMDQGEVSPLIEYKDRFFGIFESAITSSNEYNGLRLSGLKGLELMVLTKNYLSQNERGIAVQAFNKILLQETDEELRAAALASLKAVSQFDTKYIVEETIPFLLKRLPDSAEETQQIRYSQTLVALKVLSPEPSLFKAAIPPLLQKFDTVCATDKNSAYPCAILRTLLRILEIKVAEKHSDVSPCIDTVVPHFTASAINASLDSSKVQMILSNDVLENIALIIMIIVESLKSDDQKLFVDRMFQLYLHGDLSQINIQASGFEPFKAESSNAQKATTQLFAAVVAACRRDVSFPVASTEDFITQLVEIALKSTDEIQQVSLVRMIGSLINKWRDATAAATFIESLATRLETIISQSQENYSNALNIYLWVARALVLRSHALGYKMTDTIINWCADPTFGKQASQGFDIIIGDDELALNKAAFAIMTILYKQRFFTACLPKLVDGFRSSPSDIKHNYLIALSYLLKNVPKQILLNELPPLVPLLIESLSLTDTTLKVSTLDTFRLAIAEAPEAITSHVRSIIPALLELLDTSKQQNPMDVRIAVLKCLGQFPSGLTNDVLQPHARFVTKQLVKPLDDKKRLVRKEAVECRAKWYTIMS</sequence>
<dbReference type="PANTHER" id="PTHR12891">
    <property type="entry name" value="DNA REPAIR/TRANSCRIPTION PROTEIN MET18/MMS19"/>
    <property type="match status" value="1"/>
</dbReference>
<evidence type="ECO:0000256" key="3">
    <source>
        <dbReference type="ARBA" id="ARBA00022737"/>
    </source>
</evidence>
<dbReference type="SUPFAM" id="SSF48371">
    <property type="entry name" value="ARM repeat"/>
    <property type="match status" value="2"/>
</dbReference>
<protein>
    <recommendedName>
        <fullName evidence="6">MMS19 nucleotide excision repair protein</fullName>
    </recommendedName>
</protein>
<dbReference type="InterPro" id="IPR029240">
    <property type="entry name" value="MMS19_N"/>
</dbReference>
<dbReference type="GO" id="GO:0005634">
    <property type="term" value="C:nucleus"/>
    <property type="evidence" value="ECO:0007669"/>
    <property type="project" value="UniProtKB-SubCell"/>
</dbReference>
<keyword evidence="6" id="KW-0227">DNA damage</keyword>
<evidence type="ECO:0000256" key="2">
    <source>
        <dbReference type="ARBA" id="ARBA00009340"/>
    </source>
</evidence>
<dbReference type="Gene3D" id="1.25.10.10">
    <property type="entry name" value="Leucine-rich Repeat Variant"/>
    <property type="match status" value="2"/>
</dbReference>
<organism evidence="9 10">
    <name type="scientific">Circinella minor</name>
    <dbReference type="NCBI Taxonomy" id="1195481"/>
    <lineage>
        <taxon>Eukaryota</taxon>
        <taxon>Fungi</taxon>
        <taxon>Fungi incertae sedis</taxon>
        <taxon>Mucoromycota</taxon>
        <taxon>Mucoromycotina</taxon>
        <taxon>Mucoromycetes</taxon>
        <taxon>Mucorales</taxon>
        <taxon>Lichtheimiaceae</taxon>
        <taxon>Circinella</taxon>
    </lineage>
</organism>
<dbReference type="OrthoDB" id="342900at2759"/>
<evidence type="ECO:0000256" key="5">
    <source>
        <dbReference type="PROSITE-ProRule" id="PRU00103"/>
    </source>
</evidence>
<dbReference type="InterPro" id="IPR039920">
    <property type="entry name" value="MMS19"/>
</dbReference>
<evidence type="ECO:0000313" key="10">
    <source>
        <dbReference type="Proteomes" id="UP000646827"/>
    </source>
</evidence>
<feature type="domain" description="MMS19 N-terminal" evidence="8">
    <location>
        <begin position="46"/>
        <end position="306"/>
    </location>
</feature>
<evidence type="ECO:0000256" key="1">
    <source>
        <dbReference type="ARBA" id="ARBA00004123"/>
    </source>
</evidence>
<comment type="function">
    <text evidence="6">Key component of the cytosolic iron-sulfur protein assembly (CIA) complex, a multiprotein complex that mediates the incorporation of iron-sulfur cluster into apoproteins specifically involved in DNA metabolism and genomic integrity. In the CIA complex, MMS19 acts as an adapter between early-acting CIA components and a subset of cellular target iron-sulfur proteins.</text>
</comment>
<dbReference type="GO" id="GO:0051604">
    <property type="term" value="P:protein maturation"/>
    <property type="evidence" value="ECO:0007669"/>
    <property type="project" value="UniProtKB-UniRule"/>
</dbReference>
<proteinExistence type="inferred from homology"/>
<keyword evidence="4 6" id="KW-0539">Nucleus</keyword>
<evidence type="ECO:0000259" key="7">
    <source>
        <dbReference type="Pfam" id="PF12460"/>
    </source>
</evidence>
<dbReference type="Pfam" id="PF12460">
    <property type="entry name" value="MMS19_C"/>
    <property type="match status" value="1"/>
</dbReference>
<dbReference type="AlphaFoldDB" id="A0A8H7VSM3"/>
<keyword evidence="3" id="KW-0677">Repeat</keyword>
<dbReference type="PROSITE" id="PS50077">
    <property type="entry name" value="HEAT_REPEAT"/>
    <property type="match status" value="1"/>
</dbReference>
<evidence type="ECO:0000259" key="8">
    <source>
        <dbReference type="Pfam" id="PF14500"/>
    </source>
</evidence>
<gene>
    <name evidence="9" type="ORF">INT45_004243</name>
</gene>
<evidence type="ECO:0000256" key="6">
    <source>
        <dbReference type="RuleBase" id="RU367072"/>
    </source>
</evidence>
<dbReference type="GO" id="GO:0097361">
    <property type="term" value="C:cytosolic [4Fe-4S] assembly targeting complex"/>
    <property type="evidence" value="ECO:0007669"/>
    <property type="project" value="UniProtKB-UniRule"/>
</dbReference>
<name>A0A8H7VSM3_9FUNG</name>
<evidence type="ECO:0000256" key="4">
    <source>
        <dbReference type="ARBA" id="ARBA00023242"/>
    </source>
</evidence>
<dbReference type="PANTHER" id="PTHR12891:SF0">
    <property type="entry name" value="MMS19 NUCLEOTIDE EXCISION REPAIR PROTEIN HOMOLOG"/>
    <property type="match status" value="1"/>
</dbReference>
<dbReference type="GO" id="GO:0006281">
    <property type="term" value="P:DNA repair"/>
    <property type="evidence" value="ECO:0007669"/>
    <property type="project" value="UniProtKB-UniRule"/>
</dbReference>
<dbReference type="InterPro" id="IPR021133">
    <property type="entry name" value="HEAT_type_2"/>
</dbReference>
<dbReference type="Pfam" id="PF14500">
    <property type="entry name" value="MMS19_N"/>
    <property type="match status" value="1"/>
</dbReference>
<dbReference type="Proteomes" id="UP000646827">
    <property type="component" value="Unassembled WGS sequence"/>
</dbReference>
<keyword evidence="10" id="KW-1185">Reference proteome</keyword>
<keyword evidence="6" id="KW-0234">DNA repair</keyword>
<feature type="domain" description="MMS19 C-terminal" evidence="7">
    <location>
        <begin position="551"/>
        <end position="979"/>
    </location>
</feature>
<dbReference type="InterPro" id="IPR016024">
    <property type="entry name" value="ARM-type_fold"/>
</dbReference>
<dbReference type="InterPro" id="IPR011989">
    <property type="entry name" value="ARM-like"/>
</dbReference>
<evidence type="ECO:0000313" key="9">
    <source>
        <dbReference type="EMBL" id="KAG2227288.1"/>
    </source>
</evidence>
<feature type="repeat" description="HEAT" evidence="5">
    <location>
        <begin position="948"/>
        <end position="990"/>
    </location>
</feature>
<comment type="caution">
    <text evidence="9">The sequence shown here is derived from an EMBL/GenBank/DDBJ whole genome shotgun (WGS) entry which is preliminary data.</text>
</comment>
<dbReference type="EMBL" id="JAEPRB010000008">
    <property type="protein sequence ID" value="KAG2227288.1"/>
    <property type="molecule type" value="Genomic_DNA"/>
</dbReference>
<comment type="subcellular location">
    <subcellularLocation>
        <location evidence="1 6">Nucleus</location>
    </subcellularLocation>
</comment>
<comment type="similarity">
    <text evidence="2 6">Belongs to the MET18/MMS19 family.</text>
</comment>
<reference evidence="9 10" key="1">
    <citation type="submission" date="2020-12" db="EMBL/GenBank/DDBJ databases">
        <title>Metabolic potential, ecology and presence of endohyphal bacteria is reflected in genomic diversity of Mucoromycotina.</title>
        <authorList>
            <person name="Muszewska A."/>
            <person name="Okrasinska A."/>
            <person name="Steczkiewicz K."/>
            <person name="Drgas O."/>
            <person name="Orlowska M."/>
            <person name="Perlinska-Lenart U."/>
            <person name="Aleksandrzak-Piekarczyk T."/>
            <person name="Szatraj K."/>
            <person name="Zielenkiewicz U."/>
            <person name="Pilsyk S."/>
            <person name="Malc E."/>
            <person name="Mieczkowski P."/>
            <person name="Kruszewska J.S."/>
            <person name="Biernat P."/>
            <person name="Pawlowska J."/>
        </authorList>
    </citation>
    <scope>NUCLEOTIDE SEQUENCE [LARGE SCALE GENOMIC DNA]</scope>
    <source>
        <strain evidence="9 10">CBS 142.35</strain>
    </source>
</reference>
<dbReference type="InterPro" id="IPR024687">
    <property type="entry name" value="MMS19_C"/>
</dbReference>
<accession>A0A8H7VSM3</accession>
<dbReference type="GO" id="GO:0016226">
    <property type="term" value="P:iron-sulfur cluster assembly"/>
    <property type="evidence" value="ECO:0007669"/>
    <property type="project" value="UniProtKB-UniRule"/>
</dbReference>